<gene>
    <name evidence="10" type="ORF">CYMTET_5016</name>
</gene>
<dbReference type="GO" id="GO:0016887">
    <property type="term" value="F:ATP hydrolysis activity"/>
    <property type="evidence" value="ECO:0007669"/>
    <property type="project" value="InterPro"/>
</dbReference>
<dbReference type="Pfam" id="PF00005">
    <property type="entry name" value="ABC_tran"/>
    <property type="match status" value="1"/>
</dbReference>
<reference evidence="10 11" key="1">
    <citation type="journal article" date="2015" name="Genome Biol. Evol.">
        <title>Comparative Genomics of a Bacterivorous Green Alga Reveals Evolutionary Causalities and Consequences of Phago-Mixotrophic Mode of Nutrition.</title>
        <authorList>
            <person name="Burns J.A."/>
            <person name="Paasch A."/>
            <person name="Narechania A."/>
            <person name="Kim E."/>
        </authorList>
    </citation>
    <scope>NUCLEOTIDE SEQUENCE [LARGE SCALE GENOMIC DNA]</scope>
    <source>
        <strain evidence="10 11">PLY_AMNH</strain>
    </source>
</reference>
<dbReference type="GO" id="GO:0071944">
    <property type="term" value="C:cell periphery"/>
    <property type="evidence" value="ECO:0007669"/>
    <property type="project" value="UniProtKB-ARBA"/>
</dbReference>
<proteinExistence type="predicted"/>
<evidence type="ECO:0000259" key="9">
    <source>
        <dbReference type="PROSITE" id="PS50893"/>
    </source>
</evidence>
<name>A0AAE0H093_9CHLO</name>
<keyword evidence="3 8" id="KW-0812">Transmembrane</keyword>
<keyword evidence="11" id="KW-1185">Reference proteome</keyword>
<comment type="subcellular location">
    <subcellularLocation>
        <location evidence="1">Membrane</location>
        <topology evidence="1">Multi-pass membrane protein</topology>
    </subcellularLocation>
</comment>
<dbReference type="InterPro" id="IPR003593">
    <property type="entry name" value="AAA+_ATPase"/>
</dbReference>
<keyword evidence="5" id="KW-0067">ATP-binding</keyword>
<feature type="transmembrane region" description="Helical" evidence="8">
    <location>
        <begin position="462"/>
        <end position="481"/>
    </location>
</feature>
<feature type="transmembrane region" description="Helical" evidence="8">
    <location>
        <begin position="865"/>
        <end position="883"/>
    </location>
</feature>
<sequence length="1125" mass="123874">MPTLTGGYNLAVEVIASRLGLVHVLDTVVGDDLLRGVSGGQRRRVTLGEMLMGHPRVIVGDELSTGLDASTTHSIVQQLASWSVTASATTIISLLQPAPEVCALFDDVMLQARGEIYYYGPSSRVFQHFTALQYARPVYKDPADFLLDLSSRNGQKYLADSATCQHKSLAELVTAYRDSEIYKHQLRDLNKPCQGSGGNLLLQSPPYALAWGQAFQAALKREVLLTKLAPANYFSRFIECLMTGLTMGTVFFQLSSNDTSTQGSRLGCFMFATISCGTGQMSNIVAIVSKKQVFFKQRNAGFMPPSAFCLVQTVMQLPISFVAEAGILWAEVYFLTGCAVSSHGLHFCVAWALLGLFSLAFSEVVRAFSYLAPKAPVASLMGGIFILCNMVTSGFMITADKIPPFWIWLYWGLPSAWTMRALAINEYSATIYDEMVTIDGSGATQRQGDYFLEMYQFRTEEYWIWATFAVLLAWLCAALGVSRWALTVCEAVESFASSGNEDEAPLTKAEEVMVELPAESSQGASSPLDIPPVTISFLEIDYFVTIGKKANNQEMQLLSKVSGFFCPGTMTALMGSSGAGKTTLMDVLASRKTGGRIEGIMKINGFHKDEATFPRMIGYVEQTSIHNGRSTLHEALMFSAQLRTDPGIPDKAKAQRVRVILEMLEMTSLADAVVATMSAEQLKRLTMGVELAADPSVLFLDEPTSGLDSRAANVCTSVMTRIARSGRTIVCTIHQPSSEIFFHFDSLLLLRKGGETVFFGKLGAECSALTQYLRNLPGGVDHLSEGMNPAVWMLDVISTYHARDIAVEYTSSELCAENLASAVKHMDTKLIEMDFASPFATSLSHQMYHMIVRAMVDYWRSPDYNLTRLVFCLGSGLAFGSLWKGAGENCETVSDVLTAMGGLFMSIFFPGIVFLVLVVPVFVHDRAVFYREKASHTYIPYAFSMSMFVAELPYILLSDAFFSLAFYPLFAGSSLTLQKFLSFYLMWGLFILTIVIYGQTVAVFKPTAQVASKSGMFAFIMWGLFGGFFHPGPELLDVFLIFHYVNPTRWTLNGLVSMHFASSGDRITDPANPYGAETSADSYIDERYGFNYESFWPGVYVMLCLLLSFLVASAFGLTRVNHLSR</sequence>
<organism evidence="10 11">
    <name type="scientific">Cymbomonas tetramitiformis</name>
    <dbReference type="NCBI Taxonomy" id="36881"/>
    <lineage>
        <taxon>Eukaryota</taxon>
        <taxon>Viridiplantae</taxon>
        <taxon>Chlorophyta</taxon>
        <taxon>Pyramimonadophyceae</taxon>
        <taxon>Pyramimonadales</taxon>
        <taxon>Pyramimonadaceae</taxon>
        <taxon>Cymbomonas</taxon>
    </lineage>
</organism>
<dbReference type="SUPFAM" id="SSF52540">
    <property type="entry name" value="P-loop containing nucleoside triphosphate hydrolases"/>
    <property type="match status" value="2"/>
</dbReference>
<dbReference type="AlphaFoldDB" id="A0AAE0H093"/>
<dbReference type="InterPro" id="IPR013525">
    <property type="entry name" value="ABC2_TM"/>
</dbReference>
<dbReference type="InterPro" id="IPR003439">
    <property type="entry name" value="ABC_transporter-like_ATP-bd"/>
</dbReference>
<dbReference type="PANTHER" id="PTHR19241">
    <property type="entry name" value="ATP-BINDING CASSETTE TRANSPORTER"/>
    <property type="match status" value="1"/>
</dbReference>
<evidence type="ECO:0000313" key="11">
    <source>
        <dbReference type="Proteomes" id="UP001190700"/>
    </source>
</evidence>
<keyword evidence="4" id="KW-0547">Nucleotide-binding</keyword>
<feature type="transmembrane region" description="Helical" evidence="8">
    <location>
        <begin position="377"/>
        <end position="399"/>
    </location>
</feature>
<comment type="caution">
    <text evidence="10">The sequence shown here is derived from an EMBL/GenBank/DDBJ whole genome shotgun (WGS) entry which is preliminary data.</text>
</comment>
<keyword evidence="6 8" id="KW-1133">Transmembrane helix</keyword>
<dbReference type="EMBL" id="LGRX02000832">
    <property type="protein sequence ID" value="KAK3287471.1"/>
    <property type="molecule type" value="Genomic_DNA"/>
</dbReference>
<evidence type="ECO:0000256" key="3">
    <source>
        <dbReference type="ARBA" id="ARBA00022692"/>
    </source>
</evidence>
<evidence type="ECO:0000256" key="2">
    <source>
        <dbReference type="ARBA" id="ARBA00022448"/>
    </source>
</evidence>
<dbReference type="InterPro" id="IPR027417">
    <property type="entry name" value="P-loop_NTPase"/>
</dbReference>
<dbReference type="GO" id="GO:0140359">
    <property type="term" value="F:ABC-type transporter activity"/>
    <property type="evidence" value="ECO:0007669"/>
    <property type="project" value="InterPro"/>
</dbReference>
<accession>A0AAE0H093</accession>
<evidence type="ECO:0000256" key="8">
    <source>
        <dbReference type="SAM" id="Phobius"/>
    </source>
</evidence>
<keyword evidence="2" id="KW-0813">Transport</keyword>
<dbReference type="SMART" id="SM00382">
    <property type="entry name" value="AAA"/>
    <property type="match status" value="1"/>
</dbReference>
<feature type="transmembrane region" description="Helical" evidence="8">
    <location>
        <begin position="344"/>
        <end position="365"/>
    </location>
</feature>
<evidence type="ECO:0000313" key="10">
    <source>
        <dbReference type="EMBL" id="KAK3287471.1"/>
    </source>
</evidence>
<evidence type="ECO:0000256" key="6">
    <source>
        <dbReference type="ARBA" id="ARBA00022989"/>
    </source>
</evidence>
<feature type="transmembrane region" description="Helical" evidence="8">
    <location>
        <begin position="983"/>
        <end position="1004"/>
    </location>
</feature>
<evidence type="ECO:0000256" key="4">
    <source>
        <dbReference type="ARBA" id="ARBA00022741"/>
    </source>
</evidence>
<feature type="transmembrane region" description="Helical" evidence="8">
    <location>
        <begin position="1095"/>
        <end position="1117"/>
    </location>
</feature>
<dbReference type="GO" id="GO:0005524">
    <property type="term" value="F:ATP binding"/>
    <property type="evidence" value="ECO:0007669"/>
    <property type="project" value="UniProtKB-KW"/>
</dbReference>
<evidence type="ECO:0000256" key="1">
    <source>
        <dbReference type="ARBA" id="ARBA00004141"/>
    </source>
</evidence>
<evidence type="ECO:0000256" key="7">
    <source>
        <dbReference type="ARBA" id="ARBA00023136"/>
    </source>
</evidence>
<evidence type="ECO:0000256" key="5">
    <source>
        <dbReference type="ARBA" id="ARBA00022840"/>
    </source>
</evidence>
<feature type="transmembrane region" description="Helical" evidence="8">
    <location>
        <begin position="952"/>
        <end position="971"/>
    </location>
</feature>
<feature type="transmembrane region" description="Helical" evidence="8">
    <location>
        <begin position="903"/>
        <end position="923"/>
    </location>
</feature>
<keyword evidence="7 8" id="KW-0472">Membrane</keyword>
<dbReference type="PROSITE" id="PS50893">
    <property type="entry name" value="ABC_TRANSPORTER_2"/>
    <property type="match status" value="1"/>
</dbReference>
<dbReference type="Proteomes" id="UP001190700">
    <property type="component" value="Unassembled WGS sequence"/>
</dbReference>
<feature type="transmembrane region" description="Helical" evidence="8">
    <location>
        <begin position="1016"/>
        <end position="1045"/>
    </location>
</feature>
<dbReference type="Pfam" id="PF01061">
    <property type="entry name" value="ABC2_membrane"/>
    <property type="match status" value="2"/>
</dbReference>
<protein>
    <recommendedName>
        <fullName evidence="9">ABC transporter domain-containing protein</fullName>
    </recommendedName>
</protein>
<dbReference type="FunFam" id="3.40.50.300:FF:000289">
    <property type="entry name" value="ABC transporter G family member 31"/>
    <property type="match status" value="1"/>
</dbReference>
<dbReference type="Gene3D" id="3.40.50.300">
    <property type="entry name" value="P-loop containing nucleotide triphosphate hydrolases"/>
    <property type="match status" value="2"/>
</dbReference>
<feature type="domain" description="ABC transporter" evidence="9">
    <location>
        <begin position="535"/>
        <end position="778"/>
    </location>
</feature>
<dbReference type="GO" id="GO:0016020">
    <property type="term" value="C:membrane"/>
    <property type="evidence" value="ECO:0007669"/>
    <property type="project" value="UniProtKB-SubCell"/>
</dbReference>